<dbReference type="PATRIC" id="fig|1110502.3.peg.2467"/>
<dbReference type="eggNOG" id="COG0640">
    <property type="taxonomic scope" value="Bacteria"/>
</dbReference>
<gene>
    <name evidence="1" type="ordered locus">TMO_2401</name>
</gene>
<dbReference type="EMBL" id="CP003236">
    <property type="protein sequence ID" value="AFK54239.1"/>
    <property type="molecule type" value="Genomic_DNA"/>
</dbReference>
<dbReference type="HOGENOM" id="CLU_1293864_0_0_5"/>
<protein>
    <submittedName>
        <fullName evidence="1">Uncharacterized protein</fullName>
    </submittedName>
</protein>
<dbReference type="InterPro" id="IPR036390">
    <property type="entry name" value="WH_DNA-bd_sf"/>
</dbReference>
<accession>I3TNA1</accession>
<dbReference type="InterPro" id="IPR036388">
    <property type="entry name" value="WH-like_DNA-bd_sf"/>
</dbReference>
<sequence length="213" mass="21859">MAKKKASPAQIVQIPATLPEQGGANPRHQALWRRILGVIAEGGDITVNAIAGGDGGSRSTAQVYLRRLAKAGILRELRRDGTAVVYGAPEAAELSPAAPAVRPDGTVQPPSAARANMWRTLQMTKAVTTRDLAIWASTEAAPVTLRAAQAYCVALTAAGLAAKRGSGAQAVYVLLPGAVTGPRAPVVVDVRAVIDPNTGRAVGVAPAREVPLG</sequence>
<proteinExistence type="predicted"/>
<dbReference type="GO" id="GO:0006355">
    <property type="term" value="P:regulation of DNA-templated transcription"/>
    <property type="evidence" value="ECO:0007669"/>
    <property type="project" value="UniProtKB-ARBA"/>
</dbReference>
<dbReference type="CDD" id="cd00090">
    <property type="entry name" value="HTH_ARSR"/>
    <property type="match status" value="1"/>
</dbReference>
<dbReference type="InterPro" id="IPR011991">
    <property type="entry name" value="ArsR-like_HTH"/>
</dbReference>
<keyword evidence="2" id="KW-1185">Reference proteome</keyword>
<organism evidence="1 2">
    <name type="scientific">Tistrella mobilis (strain KA081020-065)</name>
    <dbReference type="NCBI Taxonomy" id="1110502"/>
    <lineage>
        <taxon>Bacteria</taxon>
        <taxon>Pseudomonadati</taxon>
        <taxon>Pseudomonadota</taxon>
        <taxon>Alphaproteobacteria</taxon>
        <taxon>Geminicoccales</taxon>
        <taxon>Geminicoccaceae</taxon>
        <taxon>Tistrella</taxon>
    </lineage>
</organism>
<dbReference type="Proteomes" id="UP000005258">
    <property type="component" value="Chromosome"/>
</dbReference>
<dbReference type="RefSeq" id="WP_014745916.1">
    <property type="nucleotide sequence ID" value="NC_017956.1"/>
</dbReference>
<dbReference type="KEGG" id="tmo:TMO_2401"/>
<dbReference type="STRING" id="1110502.TMO_2401"/>
<name>I3TNA1_TISMK</name>
<evidence type="ECO:0000313" key="1">
    <source>
        <dbReference type="EMBL" id="AFK54239.1"/>
    </source>
</evidence>
<evidence type="ECO:0000313" key="2">
    <source>
        <dbReference type="Proteomes" id="UP000005258"/>
    </source>
</evidence>
<dbReference type="AlphaFoldDB" id="I3TNA1"/>
<reference evidence="1 2" key="1">
    <citation type="journal article" date="2012" name="J. Am. Chem. Soc.">
        <title>Bacterial biosynthesis and maturation of the didemnin anti-cancer agents.</title>
        <authorList>
            <person name="Xu Y."/>
            <person name="Kersten R.D."/>
            <person name="Nam S.J."/>
            <person name="Lu L."/>
            <person name="Al-Suwailem A.M."/>
            <person name="Zheng H."/>
            <person name="Fenical W."/>
            <person name="Dorrestein P.C."/>
            <person name="Moore B.S."/>
            <person name="Qian P.Y."/>
        </authorList>
    </citation>
    <scope>NUCLEOTIDE SEQUENCE [LARGE SCALE GENOMIC DNA]</scope>
    <source>
        <strain evidence="1 2">KA081020-065</strain>
    </source>
</reference>
<dbReference type="SUPFAM" id="SSF46785">
    <property type="entry name" value="Winged helix' DNA-binding domain"/>
    <property type="match status" value="1"/>
</dbReference>
<dbReference type="Gene3D" id="1.10.10.10">
    <property type="entry name" value="Winged helix-like DNA-binding domain superfamily/Winged helix DNA-binding domain"/>
    <property type="match status" value="1"/>
</dbReference>